<evidence type="ECO:0000313" key="3">
    <source>
        <dbReference type="Proteomes" id="UP000722750"/>
    </source>
</evidence>
<keyword evidence="1" id="KW-1133">Transmembrane helix</keyword>
<evidence type="ECO:0000313" key="2">
    <source>
        <dbReference type="EMBL" id="MBS1257718.1"/>
    </source>
</evidence>
<keyword evidence="1" id="KW-0472">Membrane</keyword>
<dbReference type="PROSITE" id="PS00409">
    <property type="entry name" value="PROKAR_NTER_METHYL"/>
    <property type="match status" value="1"/>
</dbReference>
<feature type="transmembrane region" description="Helical" evidence="1">
    <location>
        <begin position="48"/>
        <end position="70"/>
    </location>
</feature>
<dbReference type="EMBL" id="JAANXD010000033">
    <property type="protein sequence ID" value="MBS1257718.1"/>
    <property type="molecule type" value="Genomic_DNA"/>
</dbReference>
<name>A0A941W1L9_9BACT</name>
<reference evidence="2" key="1">
    <citation type="journal article" date="2021" name="ISME J.">
        <title>Fine-scale metabolic discontinuity in a stratified prokaryote microbiome of a Red Sea deep halocline.</title>
        <authorList>
            <person name="Michoud G."/>
            <person name="Ngugi D.K."/>
            <person name="Barozzi A."/>
            <person name="Merlino G."/>
            <person name="Calleja M.L."/>
            <person name="Delgado-Huertas A."/>
            <person name="Moran X.A.G."/>
            <person name="Daffonchio D."/>
        </authorList>
    </citation>
    <scope>NUCLEOTIDE SEQUENCE</scope>
    <source>
        <strain evidence="2">SuakinDeep_MAG55_1</strain>
    </source>
</reference>
<sequence>MIRNLTRKNRNKIYELRIAIWDLFLLRLNRKSKIVNLKSQSGFTLIEIGIAIFILAVGLVSMLTLLPIGVDSMKKVTQYTNAAVLSESAISYLKANDIVTFVGTNTGSNTYPDTDPDQANQFEDSSGNTIFAQYSWQAVVNNETTDNNLVRAQIAIFRNFDSSQFGTGTADFAASTTVSNVSAFPSWLTSKHYIRADNDKFWYRIESMGTSTSTITLEGPFLGTGGSLTFSTTNDIIDIYETMFSKR</sequence>
<evidence type="ECO:0008006" key="4">
    <source>
        <dbReference type="Google" id="ProtNLM"/>
    </source>
</evidence>
<dbReference type="InterPro" id="IPR012902">
    <property type="entry name" value="N_methyl_site"/>
</dbReference>
<evidence type="ECO:0000256" key="1">
    <source>
        <dbReference type="SAM" id="Phobius"/>
    </source>
</evidence>
<dbReference type="Pfam" id="PF07963">
    <property type="entry name" value="N_methyl"/>
    <property type="match status" value="1"/>
</dbReference>
<proteinExistence type="predicted"/>
<dbReference type="Proteomes" id="UP000722750">
    <property type="component" value="Unassembled WGS sequence"/>
</dbReference>
<accession>A0A941W1L9</accession>
<gene>
    <name evidence="2" type="ORF">MAG551_00763</name>
</gene>
<dbReference type="AlphaFoldDB" id="A0A941W1L9"/>
<protein>
    <recommendedName>
        <fullName evidence="4">Prepilin-type N-terminal cleavage/methylation domain-containing protein</fullName>
    </recommendedName>
</protein>
<comment type="caution">
    <text evidence="2">The sequence shown here is derived from an EMBL/GenBank/DDBJ whole genome shotgun (WGS) entry which is preliminary data.</text>
</comment>
<keyword evidence="1" id="KW-0812">Transmembrane</keyword>
<organism evidence="2 3">
    <name type="scientific">Candidatus Scalindua arabica</name>
    <dbReference type="NCBI Taxonomy" id="1127984"/>
    <lineage>
        <taxon>Bacteria</taxon>
        <taxon>Pseudomonadati</taxon>
        <taxon>Planctomycetota</taxon>
        <taxon>Candidatus Brocadiia</taxon>
        <taxon>Candidatus Brocadiales</taxon>
        <taxon>Candidatus Scalinduaceae</taxon>
        <taxon>Candidatus Scalindua</taxon>
    </lineage>
</organism>